<dbReference type="PANTHER" id="PTHR33053">
    <property type="entry name" value="PROTEIN, PUTATIVE-RELATED"/>
    <property type="match status" value="1"/>
</dbReference>
<dbReference type="RefSeq" id="XP_065646396.1">
    <property type="nucleotide sequence ID" value="XM_065790324.1"/>
</dbReference>
<evidence type="ECO:0000313" key="2">
    <source>
        <dbReference type="RefSeq" id="XP_065646396.1"/>
    </source>
</evidence>
<evidence type="ECO:0000313" key="1">
    <source>
        <dbReference type="Proteomes" id="UP001652625"/>
    </source>
</evidence>
<dbReference type="GeneID" id="136076818"/>
<reference evidence="2" key="2">
    <citation type="submission" date="2025-08" db="UniProtKB">
        <authorList>
            <consortium name="RefSeq"/>
        </authorList>
    </citation>
    <scope>IDENTIFICATION</scope>
</reference>
<name>A0ABM4BBU0_HYDVU</name>
<gene>
    <name evidence="2" type="primary">LOC136076818</name>
</gene>
<organism evidence="1 2">
    <name type="scientific">Hydra vulgaris</name>
    <name type="common">Hydra</name>
    <name type="synonym">Hydra attenuata</name>
    <dbReference type="NCBI Taxonomy" id="6087"/>
    <lineage>
        <taxon>Eukaryota</taxon>
        <taxon>Metazoa</taxon>
        <taxon>Cnidaria</taxon>
        <taxon>Hydrozoa</taxon>
        <taxon>Hydroidolina</taxon>
        <taxon>Anthoathecata</taxon>
        <taxon>Aplanulata</taxon>
        <taxon>Hydridae</taxon>
        <taxon>Hydra</taxon>
    </lineage>
</organism>
<dbReference type="Proteomes" id="UP001652625">
    <property type="component" value="Chromosome 02"/>
</dbReference>
<protein>
    <submittedName>
        <fullName evidence="2">Uncharacterized protein LOC136076818 isoform X1</fullName>
    </submittedName>
</protein>
<keyword evidence="1" id="KW-1185">Reference proteome</keyword>
<proteinExistence type="predicted"/>
<accession>A0ABM4BBU0</accession>
<sequence length="659" mass="75203">MADNSYIATRKRSNPSTSSVSLWRKRRLAVIQMSVSTQGSSDIRRNEQSDNIFTDISNDVEDDDFLFIESGFSNCNSEIDVSLTSSESVSYGNKEDENSIYDASLCSKLRYWALTNRCTRQCIKGALKLFLECKQSVPLDSRTLLKTKRSIASINIEGYGDYIYLGLKTQIEKQISSKLIKETSLYLTFNIDGIPLFKSNSTQLWPILASILGMEPFAVGLFCGYKKPPFNVYLRTLVDELNELQHNALHVNNIDYIVTVYAFVCDAPARAMLKGIVSHTGLHSCERCTMVGKSLKNRIVFSHHEENVVLRTDQIFRTNGYFFKDDNNRSHQTRKSSLHDVKSIGFVSMFPLDYMHLVCLGVMRRILYFLKGSIKGTNSGKLSANMVNQVSEKLTSLNGKLPSDFVRQPRSLVELDRWKATELHSFLLYTGIFALKGVVNNYVYKHFLSLCLAIRFLCESDDAIRNSNLQNAELLLRYFVTNSVDVYGHLFCVYNVHSLLHLCEDVRNYGVSLDILSAFKFENYLQKLKKMISGTRNPLIQVAKRLDELNDFHQTPKNTFCVSVSDKDNCFITNSSVVFVKKVVGDQFHCVKFKKHSLDNFFTDFVHSKDIDIFFLRQSSISTPCVKQKHNILRKCVCMPTHDGFVISALVHDVDKRHL</sequence>
<reference evidence="1" key="1">
    <citation type="submission" date="2025-05" db="UniProtKB">
        <authorList>
            <consortium name="RefSeq"/>
        </authorList>
    </citation>
    <scope>NUCLEOTIDE SEQUENCE [LARGE SCALE GENOMIC DNA]</scope>
</reference>